<accession>A0A1G6X331</accession>
<evidence type="ECO:0000313" key="2">
    <source>
        <dbReference type="EMBL" id="SDD72602.1"/>
    </source>
</evidence>
<protein>
    <recommendedName>
        <fullName evidence="4">Carboxypeptidase regulatory-like domain-containing protein</fullName>
    </recommendedName>
</protein>
<dbReference type="RefSeq" id="WP_092075278.1">
    <property type="nucleotide sequence ID" value="NZ_FNAQ01000001.1"/>
</dbReference>
<evidence type="ECO:0000256" key="1">
    <source>
        <dbReference type="SAM" id="SignalP"/>
    </source>
</evidence>
<gene>
    <name evidence="2" type="ORF">SAMN05661003_101123</name>
</gene>
<reference evidence="3" key="1">
    <citation type="submission" date="2016-10" db="EMBL/GenBank/DDBJ databases">
        <authorList>
            <person name="Varghese N."/>
            <person name="Submissions S."/>
        </authorList>
    </citation>
    <scope>NUCLEOTIDE SEQUENCE [LARGE SCALE GENOMIC DNA]</scope>
    <source>
        <strain evidence="3">DSM 8987</strain>
    </source>
</reference>
<sequence length="108" mass="11215">MNPCVSRCALVLALLLASAGTLLAHSPMFTCFDDGSGRIQCEGAFSDGSSAAGSVIEVRDAAGRNLLSGKLDADGEFSFERPAGAYLILFDGGPGHRVELPSAEVPKW</sequence>
<dbReference type="AlphaFoldDB" id="A0A1G6X331"/>
<dbReference type="OrthoDB" id="363007at2"/>
<evidence type="ECO:0008006" key="4">
    <source>
        <dbReference type="Google" id="ProtNLM"/>
    </source>
</evidence>
<dbReference type="STRING" id="57664.SAMN05661003_101123"/>
<organism evidence="2 3">
    <name type="scientific">Desulfuromonas thiophila</name>
    <dbReference type="NCBI Taxonomy" id="57664"/>
    <lineage>
        <taxon>Bacteria</taxon>
        <taxon>Pseudomonadati</taxon>
        <taxon>Thermodesulfobacteriota</taxon>
        <taxon>Desulfuromonadia</taxon>
        <taxon>Desulfuromonadales</taxon>
        <taxon>Desulfuromonadaceae</taxon>
        <taxon>Desulfuromonas</taxon>
    </lineage>
</organism>
<name>A0A1G6X331_9BACT</name>
<feature type="signal peptide" evidence="1">
    <location>
        <begin position="1"/>
        <end position="24"/>
    </location>
</feature>
<feature type="chain" id="PRO_5017285393" description="Carboxypeptidase regulatory-like domain-containing protein" evidence="1">
    <location>
        <begin position="25"/>
        <end position="108"/>
    </location>
</feature>
<dbReference type="EMBL" id="FNAQ01000001">
    <property type="protein sequence ID" value="SDD72602.1"/>
    <property type="molecule type" value="Genomic_DNA"/>
</dbReference>
<keyword evidence="3" id="KW-1185">Reference proteome</keyword>
<proteinExistence type="predicted"/>
<evidence type="ECO:0000313" key="3">
    <source>
        <dbReference type="Proteomes" id="UP000243205"/>
    </source>
</evidence>
<keyword evidence="1" id="KW-0732">Signal</keyword>
<dbReference type="Proteomes" id="UP000243205">
    <property type="component" value="Unassembled WGS sequence"/>
</dbReference>